<sequence>MIQVIDENLVQILQPIRMFFYILKTSDYIRAILTLIIETRNDGNFCPIQQIEKLAYQSGGA</sequence>
<dbReference type="AlphaFoldDB" id="X1DW38"/>
<feature type="non-terminal residue" evidence="1">
    <location>
        <position position="61"/>
    </location>
</feature>
<name>X1DW38_9ZZZZ</name>
<dbReference type="EMBL" id="BART01026746">
    <property type="protein sequence ID" value="GAH00588.1"/>
    <property type="molecule type" value="Genomic_DNA"/>
</dbReference>
<comment type="caution">
    <text evidence="1">The sequence shown here is derived from an EMBL/GenBank/DDBJ whole genome shotgun (WGS) entry which is preliminary data.</text>
</comment>
<gene>
    <name evidence="1" type="ORF">S01H4_47603</name>
</gene>
<evidence type="ECO:0000313" key="1">
    <source>
        <dbReference type="EMBL" id="GAH00588.1"/>
    </source>
</evidence>
<reference evidence="1" key="1">
    <citation type="journal article" date="2014" name="Front. Microbiol.">
        <title>High frequency of phylogenetically diverse reductive dehalogenase-homologous genes in deep subseafloor sedimentary metagenomes.</title>
        <authorList>
            <person name="Kawai M."/>
            <person name="Futagami T."/>
            <person name="Toyoda A."/>
            <person name="Takaki Y."/>
            <person name="Nishi S."/>
            <person name="Hori S."/>
            <person name="Arai W."/>
            <person name="Tsubouchi T."/>
            <person name="Morono Y."/>
            <person name="Uchiyama I."/>
            <person name="Ito T."/>
            <person name="Fujiyama A."/>
            <person name="Inagaki F."/>
            <person name="Takami H."/>
        </authorList>
    </citation>
    <scope>NUCLEOTIDE SEQUENCE</scope>
    <source>
        <strain evidence="1">Expedition CK06-06</strain>
    </source>
</reference>
<accession>X1DW38</accession>
<organism evidence="1">
    <name type="scientific">marine sediment metagenome</name>
    <dbReference type="NCBI Taxonomy" id="412755"/>
    <lineage>
        <taxon>unclassified sequences</taxon>
        <taxon>metagenomes</taxon>
        <taxon>ecological metagenomes</taxon>
    </lineage>
</organism>
<proteinExistence type="predicted"/>
<protein>
    <submittedName>
        <fullName evidence="1">Uncharacterized protein</fullName>
    </submittedName>
</protein>